<accession>A0ABN4QCM4</accession>
<evidence type="ECO:0000313" key="2">
    <source>
        <dbReference type="Proteomes" id="UP000078551"/>
    </source>
</evidence>
<dbReference type="EMBL" id="CP013568">
    <property type="protein sequence ID" value="ANL83365.1"/>
    <property type="molecule type" value="Genomic_DNA"/>
</dbReference>
<organism evidence="1 2">
    <name type="scientific">Rhizobium phaseoli</name>
    <dbReference type="NCBI Taxonomy" id="396"/>
    <lineage>
        <taxon>Bacteria</taxon>
        <taxon>Pseudomonadati</taxon>
        <taxon>Pseudomonadota</taxon>
        <taxon>Alphaproteobacteria</taxon>
        <taxon>Hyphomicrobiales</taxon>
        <taxon>Rhizobiaceae</taxon>
        <taxon>Rhizobium/Agrobacterium group</taxon>
        <taxon>Rhizobium</taxon>
    </lineage>
</organism>
<protein>
    <recommendedName>
        <fullName evidence="3">Lipoprotein</fullName>
    </recommendedName>
</protein>
<dbReference type="Proteomes" id="UP000078551">
    <property type="component" value="Chromosome"/>
</dbReference>
<dbReference type="RefSeq" id="WP_012482546.1">
    <property type="nucleotide sequence ID" value="NZ_CP013532.1"/>
</dbReference>
<sequence>MAALLQRYVRIGFKAVLILFVFSLGPAAGLAPCPPANELLAKAKVVVEARVKSLSIGESGFLLEENFPTRMIRADLQITRVIKGEYPGNEAIVYGTVFPPGPFKELTQMALFAEFEGRDTFEWELSRHELAAGAAFFSMNDCIYYKFPDYAAGAR</sequence>
<evidence type="ECO:0000313" key="1">
    <source>
        <dbReference type="EMBL" id="ANL83365.1"/>
    </source>
</evidence>
<gene>
    <name evidence="1" type="ORF">AMC81_CH00542</name>
</gene>
<dbReference type="GeneID" id="45955913"/>
<keyword evidence="2" id="KW-1185">Reference proteome</keyword>
<evidence type="ECO:0008006" key="3">
    <source>
        <dbReference type="Google" id="ProtNLM"/>
    </source>
</evidence>
<reference evidence="1 2" key="1">
    <citation type="submission" date="2015-11" db="EMBL/GenBank/DDBJ databases">
        <title>The limits of bacterial species coexistence and the symbiotic plasmid transference in sympatric Rhizobium populations.</title>
        <authorList>
            <person name="Perez-Carrascal O.M."/>
            <person name="VanInsberghe D."/>
            <person name="Juarez S."/>
            <person name="Polz M.F."/>
            <person name="Vinuesa P."/>
            <person name="Gonzalez V."/>
        </authorList>
    </citation>
    <scope>NUCLEOTIDE SEQUENCE [LARGE SCALE GENOMIC DNA]</scope>
    <source>
        <strain evidence="1 2">N771</strain>
    </source>
</reference>
<name>A0ABN4QCM4_9HYPH</name>
<proteinExistence type="predicted"/>